<dbReference type="PROSITE" id="PS51464">
    <property type="entry name" value="SIS"/>
    <property type="match status" value="1"/>
</dbReference>
<dbReference type="CDD" id="cd05017">
    <property type="entry name" value="SIS_PGI_PMI_1"/>
    <property type="match status" value="1"/>
</dbReference>
<dbReference type="NCBIfam" id="TIGR02128">
    <property type="entry name" value="G6PI_arch"/>
    <property type="match status" value="1"/>
</dbReference>
<evidence type="ECO:0000256" key="2">
    <source>
        <dbReference type="ARBA" id="ARBA00023235"/>
    </source>
</evidence>
<gene>
    <name evidence="4" type="ORF">A3A97_03995</name>
</gene>
<dbReference type="InterPro" id="IPR035484">
    <property type="entry name" value="SIS_PGI/PMI_1"/>
</dbReference>
<comment type="similarity">
    <text evidence="1">Belongs to the PGI/PMI family.</text>
</comment>
<dbReference type="Proteomes" id="UP000176951">
    <property type="component" value="Unassembled WGS sequence"/>
</dbReference>
<dbReference type="Gene3D" id="3.40.50.10490">
    <property type="entry name" value="Glucose-6-phosphate isomerase like protein, domain 1"/>
    <property type="match status" value="2"/>
</dbReference>
<dbReference type="GO" id="GO:0004347">
    <property type="term" value="F:glucose-6-phosphate isomerase activity"/>
    <property type="evidence" value="ECO:0007669"/>
    <property type="project" value="InterPro"/>
</dbReference>
<dbReference type="AlphaFoldDB" id="A0A1G2PZC4"/>
<proteinExistence type="inferred from homology"/>
<evidence type="ECO:0000313" key="4">
    <source>
        <dbReference type="EMBL" id="OHA52942.1"/>
    </source>
</evidence>
<dbReference type="InterPro" id="IPR046348">
    <property type="entry name" value="SIS_dom_sf"/>
</dbReference>
<dbReference type="NCBIfam" id="NF006423">
    <property type="entry name" value="PRK08674.1-2"/>
    <property type="match status" value="1"/>
</dbReference>
<keyword evidence="2 4" id="KW-0413">Isomerase</keyword>
<name>A0A1G2PZC4_9BACT</name>
<organism evidence="4 5">
    <name type="scientific">Candidatus Terrybacteria bacterium RIFCSPLOWO2_01_FULL_40_23</name>
    <dbReference type="NCBI Taxonomy" id="1802366"/>
    <lineage>
        <taxon>Bacteria</taxon>
        <taxon>Candidatus Terryibacteriota</taxon>
    </lineage>
</organism>
<evidence type="ECO:0000259" key="3">
    <source>
        <dbReference type="PROSITE" id="PS51464"/>
    </source>
</evidence>
<dbReference type="GO" id="GO:0004476">
    <property type="term" value="F:mannose-6-phosphate isomerase activity"/>
    <property type="evidence" value="ECO:0007669"/>
    <property type="project" value="InterPro"/>
</dbReference>
<dbReference type="GO" id="GO:1901135">
    <property type="term" value="P:carbohydrate derivative metabolic process"/>
    <property type="evidence" value="ECO:0007669"/>
    <property type="project" value="InterPro"/>
</dbReference>
<dbReference type="InterPro" id="IPR001347">
    <property type="entry name" value="SIS_dom"/>
</dbReference>
<evidence type="ECO:0000313" key="5">
    <source>
        <dbReference type="Proteomes" id="UP000176951"/>
    </source>
</evidence>
<dbReference type="InterPro" id="IPR019490">
    <property type="entry name" value="Glu6P/Mann6P_isomerase_C"/>
</dbReference>
<dbReference type="CDD" id="cd05637">
    <property type="entry name" value="SIS_PGI_PMI_2"/>
    <property type="match status" value="1"/>
</dbReference>
<feature type="domain" description="SIS" evidence="3">
    <location>
        <begin position="29"/>
        <end position="169"/>
    </location>
</feature>
<dbReference type="GO" id="GO:0005975">
    <property type="term" value="P:carbohydrate metabolic process"/>
    <property type="evidence" value="ECO:0007669"/>
    <property type="project" value="InterPro"/>
</dbReference>
<evidence type="ECO:0000256" key="1">
    <source>
        <dbReference type="ARBA" id="ARBA00010523"/>
    </source>
</evidence>
<sequence length="340" mass="38776">MNIKTEKLITGFYDQLQSGIKSGMRVKLNTASYRNFNDLVICGMGGSALPGDILKSWRFYLKKLNKNIVIHKNYRLPDSIKRTRRSLIICISYSGNTEETINAYQESIRHKYSTIAVTSGGKLAQLAKKNKKPFILVPPGIPPRFALGYQLGAIIGLFAEANLISAKEKNSILKSARKIKYSAIKKLSLSASRKISDRIPVIYASEANKALAYLFKINFNENTKIPAFINFFPELNHNEFNSFAVLSKKQKRFIKNLSVIVLKDKKDIPEIIRRIRVTELFIKRSGVKLLEVKLDQTSIFEKTFYCLILGQWISIFLAQKYGVNPLPTDLIERFKKELNK</sequence>
<dbReference type="GO" id="GO:0097367">
    <property type="term" value="F:carbohydrate derivative binding"/>
    <property type="evidence" value="ECO:0007669"/>
    <property type="project" value="InterPro"/>
</dbReference>
<reference evidence="4 5" key="1">
    <citation type="journal article" date="2016" name="Nat. Commun.">
        <title>Thousands of microbial genomes shed light on interconnected biogeochemical processes in an aquifer system.</title>
        <authorList>
            <person name="Anantharaman K."/>
            <person name="Brown C.T."/>
            <person name="Hug L.A."/>
            <person name="Sharon I."/>
            <person name="Castelle C.J."/>
            <person name="Probst A.J."/>
            <person name="Thomas B.C."/>
            <person name="Singh A."/>
            <person name="Wilkins M.J."/>
            <person name="Karaoz U."/>
            <person name="Brodie E.L."/>
            <person name="Williams K.H."/>
            <person name="Hubbard S.S."/>
            <person name="Banfield J.F."/>
        </authorList>
    </citation>
    <scope>NUCLEOTIDE SEQUENCE [LARGE SCALE GENOMIC DNA]</scope>
</reference>
<accession>A0A1G2PZC4</accession>
<comment type="caution">
    <text evidence="4">The sequence shown here is derived from an EMBL/GenBank/DDBJ whole genome shotgun (WGS) entry which is preliminary data.</text>
</comment>
<dbReference type="SUPFAM" id="SSF53697">
    <property type="entry name" value="SIS domain"/>
    <property type="match status" value="1"/>
</dbReference>
<dbReference type="Pfam" id="PF10432">
    <property type="entry name" value="bact-PGI_C"/>
    <property type="match status" value="1"/>
</dbReference>
<dbReference type="EMBL" id="MHSW01000002">
    <property type="protein sequence ID" value="OHA52942.1"/>
    <property type="molecule type" value="Genomic_DNA"/>
</dbReference>
<protein>
    <submittedName>
        <fullName evidence="4">Bifunctional phosphoglucose/phosphomannose isomerase</fullName>
    </submittedName>
</protein>